<dbReference type="GO" id="GO:0005634">
    <property type="term" value="C:nucleus"/>
    <property type="evidence" value="ECO:0007669"/>
    <property type="project" value="UniProtKB-SubCell"/>
</dbReference>
<dbReference type="SMART" id="SM00066">
    <property type="entry name" value="GAL4"/>
    <property type="match status" value="1"/>
</dbReference>
<dbReference type="PROSITE" id="PS50048">
    <property type="entry name" value="ZN2_CY6_FUNGAL_2"/>
    <property type="match status" value="1"/>
</dbReference>
<dbReference type="OrthoDB" id="5370478at2759"/>
<evidence type="ECO:0000313" key="9">
    <source>
        <dbReference type="EMBL" id="PKX98462.1"/>
    </source>
</evidence>
<evidence type="ECO:0000313" key="10">
    <source>
        <dbReference type="Proteomes" id="UP000234474"/>
    </source>
</evidence>
<feature type="region of interest" description="Disordered" evidence="7">
    <location>
        <begin position="61"/>
        <end position="82"/>
    </location>
</feature>
<dbReference type="SMART" id="SM00906">
    <property type="entry name" value="Fungal_trans"/>
    <property type="match status" value="1"/>
</dbReference>
<evidence type="ECO:0000256" key="7">
    <source>
        <dbReference type="SAM" id="MobiDB-lite"/>
    </source>
</evidence>
<dbReference type="SUPFAM" id="SSF57701">
    <property type="entry name" value="Zn2/Cys6 DNA-binding domain"/>
    <property type="match status" value="1"/>
</dbReference>
<dbReference type="GO" id="GO:0006351">
    <property type="term" value="P:DNA-templated transcription"/>
    <property type="evidence" value="ECO:0007669"/>
    <property type="project" value="InterPro"/>
</dbReference>
<evidence type="ECO:0000256" key="3">
    <source>
        <dbReference type="ARBA" id="ARBA00023015"/>
    </source>
</evidence>
<keyword evidence="10" id="KW-1185">Reference proteome</keyword>
<dbReference type="Pfam" id="PF12511">
    <property type="entry name" value="DUF3716"/>
    <property type="match status" value="1"/>
</dbReference>
<reference evidence="10" key="1">
    <citation type="journal article" date="2018" name="Proc. Natl. Acad. Sci. U.S.A.">
        <title>Linking secondary metabolites to gene clusters through genome sequencing of six diverse Aspergillus species.</title>
        <authorList>
            <person name="Kaerboelling I."/>
            <person name="Vesth T.C."/>
            <person name="Frisvad J.C."/>
            <person name="Nybo J.L."/>
            <person name="Theobald S."/>
            <person name="Kuo A."/>
            <person name="Bowyer P."/>
            <person name="Matsuda Y."/>
            <person name="Mondo S."/>
            <person name="Lyhne E.K."/>
            <person name="Kogle M.E."/>
            <person name="Clum A."/>
            <person name="Lipzen A."/>
            <person name="Salamov A."/>
            <person name="Ngan C.Y."/>
            <person name="Daum C."/>
            <person name="Chiniquy J."/>
            <person name="Barry K."/>
            <person name="LaButti K."/>
            <person name="Haridas S."/>
            <person name="Simmons B.A."/>
            <person name="Magnuson J.K."/>
            <person name="Mortensen U.H."/>
            <person name="Larsen T.O."/>
            <person name="Grigoriev I.V."/>
            <person name="Baker S.E."/>
            <person name="Andersen M.R."/>
        </authorList>
    </citation>
    <scope>NUCLEOTIDE SEQUENCE [LARGE SCALE GENOMIC DNA]</scope>
    <source>
        <strain evidence="10">IBT 16806</strain>
    </source>
</reference>
<feature type="region of interest" description="Disordered" evidence="7">
    <location>
        <begin position="360"/>
        <end position="387"/>
    </location>
</feature>
<dbReference type="InterPro" id="IPR022190">
    <property type="entry name" value="DUF3716"/>
</dbReference>
<dbReference type="InterPro" id="IPR050815">
    <property type="entry name" value="TF_fung"/>
</dbReference>
<dbReference type="PANTHER" id="PTHR47338">
    <property type="entry name" value="ZN(II)2CYS6 TRANSCRIPTION FACTOR (EUROFUNG)-RELATED"/>
    <property type="match status" value="1"/>
</dbReference>
<gene>
    <name evidence="9" type="ORF">P174DRAFT_426753</name>
</gene>
<keyword evidence="5" id="KW-0804">Transcription</keyword>
<dbReference type="InterPro" id="IPR007219">
    <property type="entry name" value="XnlR_reg_dom"/>
</dbReference>
<dbReference type="InterPro" id="IPR036864">
    <property type="entry name" value="Zn2-C6_fun-type_DNA-bd_sf"/>
</dbReference>
<dbReference type="PROSITE" id="PS00463">
    <property type="entry name" value="ZN2_CY6_FUNGAL_1"/>
    <property type="match status" value="1"/>
</dbReference>
<feature type="region of interest" description="Disordered" evidence="7">
    <location>
        <begin position="1191"/>
        <end position="1219"/>
    </location>
</feature>
<evidence type="ECO:0000256" key="6">
    <source>
        <dbReference type="ARBA" id="ARBA00023242"/>
    </source>
</evidence>
<dbReference type="Pfam" id="PF00172">
    <property type="entry name" value="Zn_clus"/>
    <property type="match status" value="1"/>
</dbReference>
<feature type="compositionally biased region" description="Polar residues" evidence="7">
    <location>
        <begin position="692"/>
        <end position="702"/>
    </location>
</feature>
<dbReference type="GO" id="GO:0008270">
    <property type="term" value="F:zinc ion binding"/>
    <property type="evidence" value="ECO:0007669"/>
    <property type="project" value="InterPro"/>
</dbReference>
<feature type="compositionally biased region" description="Low complexity" evidence="7">
    <location>
        <begin position="775"/>
        <end position="789"/>
    </location>
</feature>
<protein>
    <recommendedName>
        <fullName evidence="8">Zn(2)-C6 fungal-type domain-containing protein</fullName>
    </recommendedName>
</protein>
<keyword evidence="3" id="KW-0805">Transcription regulation</keyword>
<feature type="region of interest" description="Disordered" evidence="7">
    <location>
        <begin position="679"/>
        <end position="789"/>
    </location>
</feature>
<dbReference type="OMA" id="AAFVCLY"/>
<keyword evidence="6" id="KW-0539">Nucleus</keyword>
<keyword evidence="2" id="KW-0479">Metal-binding</keyword>
<comment type="caution">
    <text evidence="9">The sequence shown here is derived from an EMBL/GenBank/DDBJ whole genome shotgun (WGS) entry which is preliminary data.</text>
</comment>
<feature type="region of interest" description="Disordered" evidence="7">
    <location>
        <begin position="1140"/>
        <end position="1175"/>
    </location>
</feature>
<keyword evidence="4" id="KW-0238">DNA-binding</keyword>
<evidence type="ECO:0000256" key="2">
    <source>
        <dbReference type="ARBA" id="ARBA00022723"/>
    </source>
</evidence>
<dbReference type="VEuPathDB" id="FungiDB:P174DRAFT_426753"/>
<evidence type="ECO:0000256" key="4">
    <source>
        <dbReference type="ARBA" id="ARBA00023125"/>
    </source>
</evidence>
<accession>A0A2I1CLH5</accession>
<evidence type="ECO:0000256" key="5">
    <source>
        <dbReference type="ARBA" id="ARBA00023163"/>
    </source>
</evidence>
<proteinExistence type="predicted"/>
<dbReference type="GO" id="GO:0003677">
    <property type="term" value="F:DNA binding"/>
    <property type="evidence" value="ECO:0007669"/>
    <property type="project" value="UniProtKB-KW"/>
</dbReference>
<comment type="subcellular location">
    <subcellularLocation>
        <location evidence="1">Nucleus</location>
    </subcellularLocation>
</comment>
<dbReference type="InterPro" id="IPR001138">
    <property type="entry name" value="Zn2Cys6_DnaBD"/>
</dbReference>
<evidence type="ECO:0000259" key="8">
    <source>
        <dbReference type="PROSITE" id="PS50048"/>
    </source>
</evidence>
<organism evidence="9 10">
    <name type="scientific">Aspergillus novofumigatus (strain IBT 16806)</name>
    <dbReference type="NCBI Taxonomy" id="1392255"/>
    <lineage>
        <taxon>Eukaryota</taxon>
        <taxon>Fungi</taxon>
        <taxon>Dikarya</taxon>
        <taxon>Ascomycota</taxon>
        <taxon>Pezizomycotina</taxon>
        <taxon>Eurotiomycetes</taxon>
        <taxon>Eurotiomycetidae</taxon>
        <taxon>Eurotiales</taxon>
        <taxon>Aspergillaceae</taxon>
        <taxon>Aspergillus</taxon>
        <taxon>Aspergillus subgen. Fumigati</taxon>
    </lineage>
</organism>
<dbReference type="PANTHER" id="PTHR47338:SF5">
    <property type="entry name" value="ZN(II)2CYS6 TRANSCRIPTION FACTOR (EUROFUNG)"/>
    <property type="match status" value="1"/>
</dbReference>
<dbReference type="CDD" id="cd12148">
    <property type="entry name" value="fungal_TF_MHR"/>
    <property type="match status" value="1"/>
</dbReference>
<dbReference type="AlphaFoldDB" id="A0A2I1CLH5"/>
<feature type="compositionally biased region" description="Low complexity" evidence="7">
    <location>
        <begin position="1140"/>
        <end position="1156"/>
    </location>
</feature>
<dbReference type="EMBL" id="MSZS01000001">
    <property type="protein sequence ID" value="PKX98462.1"/>
    <property type="molecule type" value="Genomic_DNA"/>
</dbReference>
<dbReference type="RefSeq" id="XP_024687057.1">
    <property type="nucleotide sequence ID" value="XM_024825397.1"/>
</dbReference>
<dbReference type="Proteomes" id="UP000234474">
    <property type="component" value="Unassembled WGS sequence"/>
</dbReference>
<dbReference type="STRING" id="1392255.A0A2I1CLH5"/>
<dbReference type="CDD" id="cd00067">
    <property type="entry name" value="GAL4"/>
    <property type="match status" value="1"/>
</dbReference>
<dbReference type="Pfam" id="PF04082">
    <property type="entry name" value="Fungal_trans"/>
    <property type="match status" value="1"/>
</dbReference>
<feature type="compositionally biased region" description="Basic and acidic residues" evidence="7">
    <location>
        <begin position="61"/>
        <end position="71"/>
    </location>
</feature>
<dbReference type="Gene3D" id="4.10.240.10">
    <property type="entry name" value="Zn(2)-C6 fungal-type DNA-binding domain"/>
    <property type="match status" value="1"/>
</dbReference>
<name>A0A2I1CLH5_ASPN1</name>
<dbReference type="GeneID" id="36532722"/>
<feature type="domain" description="Zn(2)-C6 fungal-type" evidence="8">
    <location>
        <begin position="6"/>
        <end position="38"/>
    </location>
</feature>
<evidence type="ECO:0000256" key="1">
    <source>
        <dbReference type="ARBA" id="ARBA00004123"/>
    </source>
</evidence>
<dbReference type="GO" id="GO:0000981">
    <property type="term" value="F:DNA-binding transcription factor activity, RNA polymerase II-specific"/>
    <property type="evidence" value="ECO:0007669"/>
    <property type="project" value="InterPro"/>
</dbReference>
<sequence>MRSSIACARCRRSKIKCVNAGIDTTCRACESSGRECVYPTPAIGVGGGAAKRDIAAMVDGEDRNGDWDSPKRQRSRKAVGVSSSAAKDAAKASLEVLDSSVLTVKVWEAVFDLFQSHYAFILPFLHPASFLGQIRQLCGGTSSSNATNSENNRDAAQIAYHSPSSPGNPSNPLVASEFYAAALRSRLAGVDGASMAIPDLTRVQALLMLALHEWGMCRGKSAWLYVGMAIRLSQAMGLPFELENELFSREGPRSPALKAEAELFGVRRGPEPKEQTSDDVIAQETKRRTFWACFILDRCLSSGRYRPRMIRVKELGIQLPSDNAFAFGERVRTSRLNEPSARRPQSFGSQGMQIPSIRQSIGGFSDDKLPNNVPPDNKPWSPISRRKDSSEDEIDRWEIGAEESVLSRWSCAGGRRTEQLPPWHIDSRFSKLRTMLGEFQDGLSRNLQYSPRNTDTHIMYKNKLASYTVMHVVYFLSVIVLHRAYIPFLPVRCNEPIGPLDEPLFPGERSGAPDGFWRDTARELFRAARQMLDLVVTCQERGVLVENPLVGFAIYNAAFIGVYASHFSHMDLEGLLSLKPGATDGTHGQVQTGKALDILRDMRPRLKMANGWFRTLNRLHSYFSKVKRDFRRHSRLDALDPHTNGIRPVREGGAGGGLEEFKLLEKLFLDFGSIEDRLPEINADDDGADRATNVSDAGSNAVRSDPGETAESGLDGAGGRRESWVPINSPGLPLPGPDAERRPSLPLPPRALQSQSPYSLPSLQHHPDGPLYGTSSPNLPSLAPSAGAPPSQAILAVAAPINQATSHGLPLLPPPGSVNHPAASPPVTVDGFEGGVSNVMWSTSLGGDDVVAFLEGCDYDQLSSMMPSEVGIPSGWLSTVWSEFSRVRTAGMLGFREKPWYGMAIVVFRNWRKRVTFCVSVWISVSAALLCTSNSTHKHFLIQSSPLHITKMEVDYMELRKGAITEAKKTTLKGRLTMTDLSVVKLMDVIRKADWNHNWEGQEQQPVIRPLETTAHSSALLLQERGIKPRSACDLCVKTKNKPFQSCVCAPAFRRYALRLGACANCIWHGREAHCSLRKDFVASGGKKWMFTLDLIVLYAGGLLFSEGIGRRLKGLPVPRQAMSLPRTRTPGTAITAITARKAKATSSNPAPAPTAGRQRQPPLTEPKVEMESSRRLAAIGIPISTSILGKRSASASFSTEPEPEPEPRTTKRTCHSKIRDSDGNLVPWPCTSASWNDTDALKTIYSDLRRHMCAVRRRIEELDGLPETKSSRVELS</sequence>
<feature type="compositionally biased region" description="Low complexity" evidence="7">
    <location>
        <begin position="750"/>
        <end position="764"/>
    </location>
</feature>